<dbReference type="NCBIfam" id="TIGR02714">
    <property type="entry name" value="amido_AtzD_TrzD"/>
    <property type="match status" value="1"/>
</dbReference>
<dbReference type="EMBL" id="SMRU01000022">
    <property type="protein sequence ID" value="TDF92646.1"/>
    <property type="molecule type" value="Genomic_DNA"/>
</dbReference>
<reference evidence="3 4" key="1">
    <citation type="submission" date="2019-03" db="EMBL/GenBank/DDBJ databases">
        <title>Whole genome sequence of Arthrobacter sp JH1-1.</title>
        <authorList>
            <person name="Trinh H.N."/>
        </authorList>
    </citation>
    <scope>NUCLEOTIDE SEQUENCE [LARGE SCALE GENOMIC DNA]</scope>
    <source>
        <strain evidence="3 4">JH1-1</strain>
    </source>
</reference>
<dbReference type="InterPro" id="IPR043007">
    <property type="entry name" value="AtzD/Barbiturase_RUC"/>
</dbReference>
<dbReference type="Pfam" id="PF09663">
    <property type="entry name" value="Amido_AtzD_TrzD"/>
    <property type="match status" value="1"/>
</dbReference>
<proteinExistence type="inferred from homology"/>
<comment type="caution">
    <text evidence="3">The sequence shown here is derived from an EMBL/GenBank/DDBJ whole genome shotgun (WGS) entry which is preliminary data.</text>
</comment>
<keyword evidence="2 3" id="KW-0378">Hydrolase</keyword>
<organism evidence="3 4">
    <name type="scientific">Arthrobacter terricola</name>
    <dbReference type="NCBI Taxonomy" id="2547396"/>
    <lineage>
        <taxon>Bacteria</taxon>
        <taxon>Bacillati</taxon>
        <taxon>Actinomycetota</taxon>
        <taxon>Actinomycetes</taxon>
        <taxon>Micrococcales</taxon>
        <taxon>Micrococcaceae</taxon>
        <taxon>Arthrobacter</taxon>
    </lineage>
</organism>
<dbReference type="GO" id="GO:0016812">
    <property type="term" value="F:hydrolase activity, acting on carbon-nitrogen (but not peptide) bonds, in cyclic amides"/>
    <property type="evidence" value="ECO:0007669"/>
    <property type="project" value="InterPro"/>
</dbReference>
<dbReference type="AlphaFoldDB" id="A0A4R5KC19"/>
<sequence>MSSPAVDAFRVAMGGLRDVSELGALVEDGRLNPDDIVAVTGKTGGFGDTYGSSRVDADHAVRRFLLDHGSRSAADVEAIPMAFSAGVGTIMTPHLVVYTRTPAEPAADGLPRLAVGGASSAPILPEWFGSTAHVQANADAVRAAASDAGMAPGDIEFVIGKSYYPPLEDIAAARAAGAPIPDLGAKEVFRFSSGSIAQAVKAAVDGEPIPDPSRVGTDPDLWSDKVAVSSNIWEGAGGAGPQTHLLALGNSRGAGGRLRVGRAVIEDLLDISAVTRAVRDAGIPVGDGPLPPEVQSRIITTYVKYQEPVGGRIRGRRLVTEDPTYIKNLKTVVASAFSAMLQDNMIWISAAGVQQGPPGGGTIAVVLDVS</sequence>
<dbReference type="InterPro" id="IPR043006">
    <property type="entry name" value="AtzD/Barbiturase_RUB"/>
</dbReference>
<evidence type="ECO:0000256" key="2">
    <source>
        <dbReference type="ARBA" id="ARBA00022801"/>
    </source>
</evidence>
<dbReference type="InterPro" id="IPR043008">
    <property type="entry name" value="AtzD/Barbiturase_RUA"/>
</dbReference>
<dbReference type="OrthoDB" id="569708at2"/>
<evidence type="ECO:0000313" key="3">
    <source>
        <dbReference type="EMBL" id="TDF92646.1"/>
    </source>
</evidence>
<keyword evidence="4" id="KW-1185">Reference proteome</keyword>
<protein>
    <submittedName>
        <fullName evidence="3">Ring-opening amidohydrolase</fullName>
    </submittedName>
</protein>
<name>A0A4R5KC19_9MICC</name>
<evidence type="ECO:0000256" key="1">
    <source>
        <dbReference type="ARBA" id="ARBA00010947"/>
    </source>
</evidence>
<evidence type="ECO:0000313" key="4">
    <source>
        <dbReference type="Proteomes" id="UP000295511"/>
    </source>
</evidence>
<comment type="similarity">
    <text evidence="1">Belongs to the cyclic amide hydrolase (CyAH) family.</text>
</comment>
<dbReference type="RefSeq" id="WP_133205514.1">
    <property type="nucleotide sequence ID" value="NZ_SMRU01000022.1"/>
</dbReference>
<dbReference type="Gene3D" id="3.30.1330.180">
    <property type="entry name" value="Cyanuric acid hydrolase/Barbiturase, RU B"/>
    <property type="match status" value="1"/>
</dbReference>
<dbReference type="Gene3D" id="3.30.1330.170">
    <property type="entry name" value="Cyanuric acid hydrolase/Barbiturase, RU A"/>
    <property type="match status" value="1"/>
</dbReference>
<dbReference type="Proteomes" id="UP000295511">
    <property type="component" value="Unassembled WGS sequence"/>
</dbReference>
<accession>A0A4R5KC19</accession>
<gene>
    <name evidence="3" type="ORF">E1809_17440</name>
</gene>
<dbReference type="InterPro" id="IPR014086">
    <property type="entry name" value="AtzD/Barbiturase"/>
</dbReference>
<dbReference type="Gene3D" id="3.30.1330.160">
    <property type="entry name" value="Cyanuric acid hydrolase/Barbituras, RU C"/>
    <property type="match status" value="1"/>
</dbReference>